<reference evidence="2 3" key="1">
    <citation type="journal article" date="2016" name="Front. Microbiol.">
        <title>Genome and transcriptome sequences reveal the specific parasitism of the nematophagous Purpureocillium lilacinum 36-1.</title>
        <authorList>
            <person name="Xie J."/>
            <person name="Li S."/>
            <person name="Mo C."/>
            <person name="Xiao X."/>
            <person name="Peng D."/>
            <person name="Wang G."/>
            <person name="Xiao Y."/>
        </authorList>
    </citation>
    <scope>NUCLEOTIDE SEQUENCE [LARGE SCALE GENOMIC DNA]</scope>
    <source>
        <strain evidence="2 3">36-1</strain>
    </source>
</reference>
<proteinExistence type="predicted"/>
<sequence length="656" mass="74533">MEVWVKAFGEAGELVGFEGYGCAKKSVPVGFEELADRPFRRSTLGLSRSELHWRAEVARCRGVQRVPVMPCIPCCRAPKLEAEVTMLDALSDPNARCTLESQPDFRSDSPHNVRFCDISETCTARGTRRARHRSEMPCSTARRLLGTGCRRKLGRHAEQGWAACADDGPGSRQAAVETIVKRKDEEEERPASKTAKPAGPHKRRRDSSDDERPNTPAKRAARNQFEERETTLEQAQQYRILTAKMPVEALAADWSVARNRVIRGEHVKALCKIFTQGGLNRAGHHVAVLATRSEVECMLRVMELHDELTDADDIPAFDDWLSVNRPVELMDGQHRVEALKRYVSETGAGKKELWWPCDFYDRDTLPPDLNLALRMNRQDTMMADSHGDIWMQLVAAASEKPGMFHGNDDEMRAQMLRALRLSGEPGFPLRRLATIWRNERWRQMAMRLCQTTVGRATFQISTWDWMIRLRIDDFWFMAFRQVLGTLAQLPCDAARRVSSEDWKEMSATLGAERTQEQRRERTLSKATASLRPPRILGCLREDPAHASATISRHPPHHGALARARSHPAAGTKQCRRLVELQATKIAKRRDNDKLPLRKDLEAVLDYYTPAQLRQAEKRPKVIFPIAMPPQSLWESAFVLLQQEVLEFVLAATTVRQ</sequence>
<comment type="caution">
    <text evidence="2">The sequence shown here is derived from an EMBL/GenBank/DDBJ whole genome shotgun (WGS) entry which is preliminary data.</text>
</comment>
<feature type="region of interest" description="Disordered" evidence="1">
    <location>
        <begin position="548"/>
        <end position="570"/>
    </location>
</feature>
<feature type="compositionally biased region" description="Basic and acidic residues" evidence="1">
    <location>
        <begin position="513"/>
        <end position="523"/>
    </location>
</feature>
<evidence type="ECO:0000313" key="3">
    <source>
        <dbReference type="Proteomes" id="UP000245956"/>
    </source>
</evidence>
<feature type="region of interest" description="Disordered" evidence="1">
    <location>
        <begin position="180"/>
        <end position="231"/>
    </location>
</feature>
<dbReference type="EMBL" id="LCWV01000057">
    <property type="protein sequence ID" value="PWI64518.1"/>
    <property type="molecule type" value="Genomic_DNA"/>
</dbReference>
<dbReference type="Proteomes" id="UP000245956">
    <property type="component" value="Unassembled WGS sequence"/>
</dbReference>
<dbReference type="AlphaFoldDB" id="A0A2U3DQJ1"/>
<name>A0A2U3DQJ1_PURLI</name>
<evidence type="ECO:0000256" key="1">
    <source>
        <dbReference type="SAM" id="MobiDB-lite"/>
    </source>
</evidence>
<evidence type="ECO:0000313" key="2">
    <source>
        <dbReference type="EMBL" id="PWI64518.1"/>
    </source>
</evidence>
<gene>
    <name evidence="2" type="ORF">PCL_09599</name>
</gene>
<organism evidence="2 3">
    <name type="scientific">Purpureocillium lilacinum</name>
    <name type="common">Paecilomyces lilacinus</name>
    <dbReference type="NCBI Taxonomy" id="33203"/>
    <lineage>
        <taxon>Eukaryota</taxon>
        <taxon>Fungi</taxon>
        <taxon>Dikarya</taxon>
        <taxon>Ascomycota</taxon>
        <taxon>Pezizomycotina</taxon>
        <taxon>Sordariomycetes</taxon>
        <taxon>Hypocreomycetidae</taxon>
        <taxon>Hypocreales</taxon>
        <taxon>Ophiocordycipitaceae</taxon>
        <taxon>Purpureocillium</taxon>
    </lineage>
</organism>
<accession>A0A2U3DQJ1</accession>
<protein>
    <submittedName>
        <fullName evidence="2">Uncharacterized protein</fullName>
    </submittedName>
</protein>
<feature type="region of interest" description="Disordered" evidence="1">
    <location>
        <begin position="506"/>
        <end position="526"/>
    </location>
</feature>